<dbReference type="PROSITE" id="PS00626">
    <property type="entry name" value="RCC1_2"/>
    <property type="match status" value="1"/>
</dbReference>
<dbReference type="SUPFAM" id="SSF57903">
    <property type="entry name" value="FYVE/PHD zinc finger"/>
    <property type="match status" value="1"/>
</dbReference>
<dbReference type="GO" id="GO:0008270">
    <property type="term" value="F:zinc ion binding"/>
    <property type="evidence" value="ECO:0007669"/>
    <property type="project" value="UniProtKB-KW"/>
</dbReference>
<dbReference type="CDD" id="cd13365">
    <property type="entry name" value="PH_PLC_plant-like"/>
    <property type="match status" value="1"/>
</dbReference>
<keyword evidence="3 5" id="KW-0863">Zinc-finger</keyword>
<sequence length="1459" mass="158980">MKPPNNVLGKRKTIFAEEVNNPLGIVASPKTKYKPAHLAESCPASFRIESIAESLSFRIKEGNDKGWEGKESFWRGDHWKEGVREGDDVKPAVEHDDSRARRRCGLAERDFGDGAAAAEHGDAALIVVVASGGGFSAPSGCWWSEGEGVGEALLAAVDGGVGSSSASRWRFKMRRNISKKDESALIWLSSSGEKYLKLASVSRIVPGQRTPVFQRHLRPDKDYLSFSLIYKDGKRSLDLICKDKVEAEVWFSGLKALISIGQYGRSKIDGWNNGGFCSEDGRESASNSISDQSVSSTYNSSEGRPTSSNIQNNLSCDYSVPSETSDVTNMHAKGVPSDGFRISVSSVPSTSSHGSAQDDFDAAGDVYVWGEVICDSSTRISADKSSNPSGARTDILLPKPIESNVVLDAHHVACGVRHVALVTRQGELFTWGEESGGRLGHGVGTDIIHPRLLESLSTFNVDYVACGEFHTCAITAAGELYTWGDGTHNAGLLGHGTNVCHWVPKRVSFPLEGLHVSHVSCGVWHTAIITTTGQLFTFGDGTFGVLGHGDRQTLLFPREVESLVGLKTIDVSCGVWHTAAIVEVMVTQSSTSSGKLFTWGDGDKYRLGHGDKVARLKPTCVPSLIDYNFHRLGCGHSLTIGLTTSGQLFTMGSTVYGQLGNPRSDGKYPCLVEDKLAVEPVAEVACGSYHVAVLTSKGEVYTWGKGANGRLGHGDFEDRKLPTLVEALKDRLVKHVSCGSNFTTVICQHKWVSGAEQSLCSACRQPFGFTRKKHNCYNCGLVHCHQCSSKKALRAALSPNPGKPYRVCDSCYVKLTSGLEMGGVNNKKTTKVWLPTDGKDKYDKAETLSKGSLSNNLDLIKNMDTKTAKIGMTFNAFSIVQTPKISSVSPLKTISFPVGIDILQTVSKPVQTSVAKSANLSRAVSPFSRKPTPPRSTTPTPTTSGLSFSKTVSDSLKKTNDLLNHELLKSRAEVESLRQRGERQDFELQKAEKKLKDAMALVAEESAKSKAAKEVIKSLTAQGRMQKEQFLSFMYQLCEFGFFCIQSPYVGTVQLFSRVGILITNTSTFSISTPELPLAHSHHEDFLLHNLIVGLSHLASGLPRVHSSRTLTCLDFLPCQASNPPSSTTTAYYLVPHDLSGLHLMFIVVKSEQSVARYKLCTSETSGAHEVSEVRAKFPYPSDHYVDCNDWSTSHCRMRLPDALPRSTIGVLMLYGDCCLDLGTLVKLKEMAERLPHGIHDSMTMKSLDLSKSDESSYIQHATSAEELNTNDVSNGPSVVASKNVFPGQVNVTAIGNSTSRVFYPPNDLSSPPTPKFLNSKSMMDKKMNPQRSGQGELRAPIVRSENTENRQNPAPRSNDTASAFRETATPRGNYAAPAFRETVTPRGNDAPAAFRSSSTASVDVEAEWIEQFEPGVYITLVTLRDGARDLKRVRFRYQHGMPILSMLIEKARLILLCF</sequence>
<feature type="compositionally biased region" description="Low complexity" evidence="8">
    <location>
        <begin position="937"/>
        <end position="949"/>
    </location>
</feature>
<dbReference type="PANTHER" id="PTHR22870:SF468">
    <property type="entry name" value="OS04G0686200 PROTEIN"/>
    <property type="match status" value="1"/>
</dbReference>
<feature type="repeat" description="RCC1" evidence="6">
    <location>
        <begin position="698"/>
        <end position="749"/>
    </location>
</feature>
<feature type="repeat" description="RCC1" evidence="6">
    <location>
        <begin position="646"/>
        <end position="697"/>
    </location>
</feature>
<dbReference type="SUPFAM" id="SSF50729">
    <property type="entry name" value="PH domain-like"/>
    <property type="match status" value="1"/>
</dbReference>
<dbReference type="Gene3D" id="2.130.10.30">
    <property type="entry name" value="Regulator of chromosome condensation 1/beta-lactamase-inhibitor protein II"/>
    <property type="match status" value="2"/>
</dbReference>
<evidence type="ECO:0000259" key="9">
    <source>
        <dbReference type="PROSITE" id="PS50178"/>
    </source>
</evidence>
<feature type="repeat" description="RCC1" evidence="6">
    <location>
        <begin position="533"/>
        <end position="584"/>
    </location>
</feature>
<evidence type="ECO:0000256" key="8">
    <source>
        <dbReference type="SAM" id="MobiDB-lite"/>
    </source>
</evidence>
<dbReference type="InterPro" id="IPR017455">
    <property type="entry name" value="Znf_FYVE-rel"/>
</dbReference>
<evidence type="ECO:0000313" key="12">
    <source>
        <dbReference type="Proteomes" id="UP000734854"/>
    </source>
</evidence>
<dbReference type="InterPro" id="IPR011011">
    <property type="entry name" value="Znf_FYVE_PHD"/>
</dbReference>
<feature type="repeat" description="RCC1" evidence="6">
    <location>
        <begin position="594"/>
        <end position="645"/>
    </location>
</feature>
<feature type="coiled-coil region" evidence="7">
    <location>
        <begin position="960"/>
        <end position="1008"/>
    </location>
</feature>
<dbReference type="PROSITE" id="PS50012">
    <property type="entry name" value="RCC1_3"/>
    <property type="match status" value="6"/>
</dbReference>
<feature type="region of interest" description="Disordered" evidence="8">
    <location>
        <begin position="282"/>
        <end position="315"/>
    </location>
</feature>
<feature type="compositionally biased region" description="Polar residues" evidence="8">
    <location>
        <begin position="1350"/>
        <end position="1362"/>
    </location>
</feature>
<dbReference type="Gene3D" id="2.30.29.30">
    <property type="entry name" value="Pleckstrin-homology domain (PH domain)/Phosphotyrosine-binding domain (PTB)"/>
    <property type="match status" value="1"/>
</dbReference>
<dbReference type="InterPro" id="IPR009091">
    <property type="entry name" value="RCC1/BLIP-II"/>
</dbReference>
<dbReference type="InterPro" id="IPR011993">
    <property type="entry name" value="PH-like_dom_sf"/>
</dbReference>
<evidence type="ECO:0000256" key="1">
    <source>
        <dbReference type="ARBA" id="ARBA00022723"/>
    </source>
</evidence>
<comment type="caution">
    <text evidence="11">The sequence shown here is derived from an EMBL/GenBank/DDBJ whole genome shotgun (WGS) entry which is preliminary data.</text>
</comment>
<gene>
    <name evidence="11" type="ORF">ZIOFF_012135</name>
</gene>
<evidence type="ECO:0000256" key="4">
    <source>
        <dbReference type="ARBA" id="ARBA00022833"/>
    </source>
</evidence>
<dbReference type="PRINTS" id="PR00633">
    <property type="entry name" value="RCCNDNSATION"/>
</dbReference>
<dbReference type="Pfam" id="PF16457">
    <property type="entry name" value="PH_12"/>
    <property type="match status" value="1"/>
</dbReference>
<dbReference type="InterPro" id="IPR058923">
    <property type="entry name" value="RCC1-like_dom"/>
</dbReference>
<dbReference type="SMART" id="SM00064">
    <property type="entry name" value="FYVE"/>
    <property type="match status" value="1"/>
</dbReference>
<keyword evidence="7" id="KW-0175">Coiled coil</keyword>
<proteinExistence type="predicted"/>
<accession>A0A8J5HLA4</accession>
<dbReference type="Proteomes" id="UP000734854">
    <property type="component" value="Unassembled WGS sequence"/>
</dbReference>
<keyword evidence="1" id="KW-0479">Metal-binding</keyword>
<dbReference type="FunFam" id="2.130.10.30:FF:000031">
    <property type="entry name" value="PH, RCC1 and FYVE domains-containing protein 1"/>
    <property type="match status" value="1"/>
</dbReference>
<evidence type="ECO:0000256" key="2">
    <source>
        <dbReference type="ARBA" id="ARBA00022737"/>
    </source>
</evidence>
<dbReference type="Pfam" id="PF25390">
    <property type="entry name" value="WD40_RLD"/>
    <property type="match status" value="1"/>
</dbReference>
<evidence type="ECO:0000256" key="5">
    <source>
        <dbReference type="PROSITE-ProRule" id="PRU00091"/>
    </source>
</evidence>
<dbReference type="InterPro" id="IPR001849">
    <property type="entry name" value="PH_domain"/>
</dbReference>
<dbReference type="Pfam" id="PF01363">
    <property type="entry name" value="FYVE"/>
    <property type="match status" value="1"/>
</dbReference>
<keyword evidence="2" id="KW-0677">Repeat</keyword>
<protein>
    <submittedName>
        <fullName evidence="11">Uncharacterized protein</fullName>
    </submittedName>
</protein>
<evidence type="ECO:0000256" key="7">
    <source>
        <dbReference type="SAM" id="Coils"/>
    </source>
</evidence>
<feature type="domain" description="BRX" evidence="10">
    <location>
        <begin position="1407"/>
        <end position="1459"/>
    </location>
</feature>
<feature type="region of interest" description="Disordered" evidence="8">
    <location>
        <begin position="1305"/>
        <end position="1369"/>
    </location>
</feature>
<dbReference type="PROSITE" id="PS50178">
    <property type="entry name" value="ZF_FYVE"/>
    <property type="match status" value="1"/>
</dbReference>
<dbReference type="Gene3D" id="3.30.40.10">
    <property type="entry name" value="Zinc/RING finger domain, C3HC4 (zinc finger)"/>
    <property type="match status" value="1"/>
</dbReference>
<feature type="region of interest" description="Disordered" evidence="8">
    <location>
        <begin position="914"/>
        <end position="950"/>
    </location>
</feature>
<evidence type="ECO:0000256" key="3">
    <source>
        <dbReference type="ARBA" id="ARBA00022771"/>
    </source>
</evidence>
<name>A0A8J5HLA4_ZINOF</name>
<organism evidence="11 12">
    <name type="scientific">Zingiber officinale</name>
    <name type="common">Ginger</name>
    <name type="synonym">Amomum zingiber</name>
    <dbReference type="NCBI Taxonomy" id="94328"/>
    <lineage>
        <taxon>Eukaryota</taxon>
        <taxon>Viridiplantae</taxon>
        <taxon>Streptophyta</taxon>
        <taxon>Embryophyta</taxon>
        <taxon>Tracheophyta</taxon>
        <taxon>Spermatophyta</taxon>
        <taxon>Magnoliopsida</taxon>
        <taxon>Liliopsida</taxon>
        <taxon>Zingiberales</taxon>
        <taxon>Zingiberaceae</taxon>
        <taxon>Zingiber</taxon>
    </lineage>
</organism>
<dbReference type="PROSITE" id="PS51514">
    <property type="entry name" value="BRX"/>
    <property type="match status" value="1"/>
</dbReference>
<feature type="repeat" description="RCC1" evidence="6">
    <location>
        <begin position="478"/>
        <end position="532"/>
    </location>
</feature>
<evidence type="ECO:0000313" key="11">
    <source>
        <dbReference type="EMBL" id="KAG6529918.1"/>
    </source>
</evidence>
<dbReference type="SUPFAM" id="SSF50985">
    <property type="entry name" value="RCC1/BLIP-II"/>
    <property type="match status" value="1"/>
</dbReference>
<dbReference type="PANTHER" id="PTHR22870">
    <property type="entry name" value="REGULATOR OF CHROMOSOME CONDENSATION"/>
    <property type="match status" value="1"/>
</dbReference>
<dbReference type="InterPro" id="IPR027988">
    <property type="entry name" value="BRX_N"/>
</dbReference>
<keyword evidence="4" id="KW-0862">Zinc</keyword>
<dbReference type="FunFam" id="2.130.10.30:FF:000028">
    <property type="entry name" value="PH, RCC1 and FYVE domains-containing protein 1"/>
    <property type="match status" value="1"/>
</dbReference>
<dbReference type="Pfam" id="PF08381">
    <property type="entry name" value="BRX"/>
    <property type="match status" value="1"/>
</dbReference>
<feature type="compositionally biased region" description="Polar residues" evidence="8">
    <location>
        <begin position="284"/>
        <end position="315"/>
    </location>
</feature>
<dbReference type="InterPro" id="IPR051210">
    <property type="entry name" value="Ub_ligase/GEF_domain"/>
</dbReference>
<dbReference type="Pfam" id="PF13713">
    <property type="entry name" value="BRX_N"/>
    <property type="match status" value="1"/>
</dbReference>
<evidence type="ECO:0000259" key="10">
    <source>
        <dbReference type="PROSITE" id="PS51514"/>
    </source>
</evidence>
<evidence type="ECO:0000256" key="6">
    <source>
        <dbReference type="PROSITE-ProRule" id="PRU00235"/>
    </source>
</evidence>
<feature type="domain" description="FYVE-type" evidence="9">
    <location>
        <begin position="754"/>
        <end position="816"/>
    </location>
</feature>
<dbReference type="EMBL" id="JACMSC010000003">
    <property type="protein sequence ID" value="KAG6529918.1"/>
    <property type="molecule type" value="Genomic_DNA"/>
</dbReference>
<dbReference type="InterPro" id="IPR000306">
    <property type="entry name" value="Znf_FYVE"/>
</dbReference>
<reference evidence="11 12" key="1">
    <citation type="submission" date="2020-08" db="EMBL/GenBank/DDBJ databases">
        <title>Plant Genome Project.</title>
        <authorList>
            <person name="Zhang R.-G."/>
        </authorList>
    </citation>
    <scope>NUCLEOTIDE SEQUENCE [LARGE SCALE GENOMIC DNA]</scope>
    <source>
        <tissue evidence="11">Rhizome</tissue>
    </source>
</reference>
<dbReference type="InterPro" id="IPR013591">
    <property type="entry name" value="Brevis_radix_dom"/>
</dbReference>
<keyword evidence="12" id="KW-1185">Reference proteome</keyword>
<dbReference type="InterPro" id="IPR013083">
    <property type="entry name" value="Znf_RING/FYVE/PHD"/>
</dbReference>
<dbReference type="InterPro" id="IPR000408">
    <property type="entry name" value="Reg_chr_condens"/>
</dbReference>
<feature type="repeat" description="RCC1" evidence="6">
    <location>
        <begin position="426"/>
        <end position="477"/>
    </location>
</feature>